<dbReference type="GO" id="GO:0005730">
    <property type="term" value="C:nucleolus"/>
    <property type="evidence" value="ECO:0007669"/>
    <property type="project" value="TreeGrafter"/>
</dbReference>
<accession>A0A9P5Z398</accession>
<dbReference type="GO" id="GO:0003723">
    <property type="term" value="F:RNA binding"/>
    <property type="evidence" value="ECO:0007669"/>
    <property type="project" value="TreeGrafter"/>
</dbReference>
<evidence type="ECO:0000313" key="2">
    <source>
        <dbReference type="Proteomes" id="UP000807469"/>
    </source>
</evidence>
<sequence>MSSSTLSDHFVLATYTSSVRRKSSKKHGPGVYATSYKKANTSDGYVTVAAQADGVHVIDVSTLHPIISHTLGPSTSFACPPLTIPSSSTQTSTNTYAVISDSPELSYTEDSGRTLWMWQDDSTGAAQKAKESKVMFSKGQTVYGLYTSPELSRRLVAVLTNGGVAVIDADSLDVKSTTPHKHSNVIHASSFPASTARFANSTAGAVLVLCQAGTSKTMVLRILAIDEADSISELQEHEVAVDHQKIASVSCSNTGILSVLALDGTLSSCRITPEKLVHLPKYLHLTGFSFISASSKLPASLLALTSSHVLLAAAMSQEIILLLWDVQFSVLLASHTLPIPSALSSSTLHVRLIHGAQSQNAKHTQAQGHVVLILSSDAAEHKTTSMLIAVPYSVPVTSTIAAAMGKGAAGKKWLRAVDAEKPSGSNKESPEEVARVKLLATMRTAMQAGRPQAAVAAFTKWAPPMDEPTSSSLDYNLVKELLNIALLPPSAESKASTTGAYASEVVQYLLEKRLVSSAMISTAGGLLGALRARNDWKTIESTFSKVLDLTEVEIVESLRVVVTRHRNSQTPAPAVDAMEVDPPATSIASSDITSLPAMLSLLANYPTSRGPLLVVLRRYIQDAADLTAILQVLHGWIVQRINMDKQLMPTKKDLKKTEHGVWVVVGRKGEQKEKNAGEVPPLEKVIDLVQCILDASFLSLLQYTPAHKVLRNIQTLLTPEIAFANAAETLRGPLEPFALAQEKAIKESLITPQEREREKQKGDWRQRRKGVGAAPGVAADIGVYQLEELVL</sequence>
<evidence type="ECO:0000313" key="1">
    <source>
        <dbReference type="EMBL" id="KAF9478651.1"/>
    </source>
</evidence>
<dbReference type="EMBL" id="MU155229">
    <property type="protein sequence ID" value="KAF9478651.1"/>
    <property type="molecule type" value="Genomic_DNA"/>
</dbReference>
<dbReference type="AlphaFoldDB" id="A0A9P5Z398"/>
<name>A0A9P5Z398_9AGAR</name>
<dbReference type="PANTHER" id="PTHR15633">
    <property type="entry name" value="NUCLEOLAR PROTEIN 11"/>
    <property type="match status" value="1"/>
</dbReference>
<organism evidence="1 2">
    <name type="scientific">Pholiota conissans</name>
    <dbReference type="NCBI Taxonomy" id="109636"/>
    <lineage>
        <taxon>Eukaryota</taxon>
        <taxon>Fungi</taxon>
        <taxon>Dikarya</taxon>
        <taxon>Basidiomycota</taxon>
        <taxon>Agaricomycotina</taxon>
        <taxon>Agaricomycetes</taxon>
        <taxon>Agaricomycetidae</taxon>
        <taxon>Agaricales</taxon>
        <taxon>Agaricineae</taxon>
        <taxon>Strophariaceae</taxon>
        <taxon>Pholiota</taxon>
    </lineage>
</organism>
<proteinExistence type="predicted"/>
<dbReference type="Proteomes" id="UP000807469">
    <property type="component" value="Unassembled WGS sequence"/>
</dbReference>
<comment type="caution">
    <text evidence="1">The sequence shown here is derived from an EMBL/GenBank/DDBJ whole genome shotgun (WGS) entry which is preliminary data.</text>
</comment>
<reference evidence="1" key="1">
    <citation type="submission" date="2020-11" db="EMBL/GenBank/DDBJ databases">
        <authorList>
            <consortium name="DOE Joint Genome Institute"/>
            <person name="Ahrendt S."/>
            <person name="Riley R."/>
            <person name="Andreopoulos W."/>
            <person name="Labutti K."/>
            <person name="Pangilinan J."/>
            <person name="Ruiz-Duenas F.J."/>
            <person name="Barrasa J.M."/>
            <person name="Sanchez-Garcia M."/>
            <person name="Camarero S."/>
            <person name="Miyauchi S."/>
            <person name="Serrano A."/>
            <person name="Linde D."/>
            <person name="Babiker R."/>
            <person name="Drula E."/>
            <person name="Ayuso-Fernandez I."/>
            <person name="Pacheco R."/>
            <person name="Padilla G."/>
            <person name="Ferreira P."/>
            <person name="Barriuso J."/>
            <person name="Kellner H."/>
            <person name="Castanera R."/>
            <person name="Alfaro M."/>
            <person name="Ramirez L."/>
            <person name="Pisabarro A.G."/>
            <person name="Kuo A."/>
            <person name="Tritt A."/>
            <person name="Lipzen A."/>
            <person name="He G."/>
            <person name="Yan M."/>
            <person name="Ng V."/>
            <person name="Cullen D."/>
            <person name="Martin F."/>
            <person name="Rosso M.-N."/>
            <person name="Henrissat B."/>
            <person name="Hibbett D."/>
            <person name="Martinez A.T."/>
            <person name="Grigoriev I.V."/>
        </authorList>
    </citation>
    <scope>NUCLEOTIDE SEQUENCE</scope>
    <source>
        <strain evidence="1">CIRM-BRFM 674</strain>
    </source>
</reference>
<dbReference type="GO" id="GO:0030490">
    <property type="term" value="P:maturation of SSU-rRNA"/>
    <property type="evidence" value="ECO:0007669"/>
    <property type="project" value="InterPro"/>
</dbReference>
<gene>
    <name evidence="1" type="ORF">BDN70DRAFT_879661</name>
</gene>
<dbReference type="PANTHER" id="PTHR15633:SF2">
    <property type="entry name" value="NUCLEOLAR PROTEIN 11"/>
    <property type="match status" value="1"/>
</dbReference>
<dbReference type="OrthoDB" id="4349954at2759"/>
<dbReference type="SUPFAM" id="SSF69322">
    <property type="entry name" value="Tricorn protease domain 2"/>
    <property type="match status" value="1"/>
</dbReference>
<keyword evidence="2" id="KW-1185">Reference proteome</keyword>
<protein>
    <submittedName>
        <fullName evidence="1">Uncharacterized protein</fullName>
    </submittedName>
</protein>
<dbReference type="InterPro" id="IPR042859">
    <property type="entry name" value="NOL11"/>
</dbReference>